<accession>A0A418MEH4</accession>
<proteinExistence type="predicted"/>
<evidence type="ECO:0000313" key="2">
    <source>
        <dbReference type="EMBL" id="RIV25204.1"/>
    </source>
</evidence>
<sequence length="496" mass="53486">MRYSNRLLTTTTALSLLAMAACTSEENPNVGSTGVVFKDYSVNPSLVKTMPGFENLQVNTLISSDDKLEQSPNFVYGGQPDGAGLMKDPSGNGYIFVTNHEYLRSASRVFLDNTFKPVKGEYIVDYEGGTWRLCSATLATPEEHGFGPVFLTAGESGAESLVHAISPTGAADKKNKDRVLPALGKASMENAVPLPKDAFAGKTVIIIGEDDASGQVLAYVSNTVGDLQNGKLYFLRAKNQDPVETSMKVGQTYDVEFVEVDNAKTSTGAQIATQSVEKKAIQFARVEDVDYRKGGGAASREIYFTATGVAQNGGTQPVAGKTMWGRVYKLVLDAANPLVGKLTPVIDGEVDPGNSIVNPDNLCVTENYVYIQEDGDSFYPANKHDGRIWQFAIATGQNKPVIEMNHRRTESTFNTKYNSVNSQLLSSWEYGAMLDISNIVGTPNTFLVNLHPHTWRDMKYSNADGSSVTKATSLTDGATGAYAEGGQTIIVRGLAR</sequence>
<evidence type="ECO:0000313" key="3">
    <source>
        <dbReference type="Proteomes" id="UP000283523"/>
    </source>
</evidence>
<name>A0A418MEH4_9BACT</name>
<feature type="signal peptide" evidence="1">
    <location>
        <begin position="1"/>
        <end position="20"/>
    </location>
</feature>
<dbReference type="OrthoDB" id="727757at2"/>
<comment type="caution">
    <text evidence="2">The sequence shown here is derived from an EMBL/GenBank/DDBJ whole genome shotgun (WGS) entry which is preliminary data.</text>
</comment>
<evidence type="ECO:0008006" key="4">
    <source>
        <dbReference type="Google" id="ProtNLM"/>
    </source>
</evidence>
<dbReference type="EMBL" id="QXED01000002">
    <property type="protein sequence ID" value="RIV25204.1"/>
    <property type="molecule type" value="Genomic_DNA"/>
</dbReference>
<dbReference type="Proteomes" id="UP000283523">
    <property type="component" value="Unassembled WGS sequence"/>
</dbReference>
<evidence type="ECO:0000256" key="1">
    <source>
        <dbReference type="SAM" id="SignalP"/>
    </source>
</evidence>
<organism evidence="2 3">
    <name type="scientific">Fibrisoma montanum</name>
    <dbReference type="NCBI Taxonomy" id="2305895"/>
    <lineage>
        <taxon>Bacteria</taxon>
        <taxon>Pseudomonadati</taxon>
        <taxon>Bacteroidota</taxon>
        <taxon>Cytophagia</taxon>
        <taxon>Cytophagales</taxon>
        <taxon>Spirosomataceae</taxon>
        <taxon>Fibrisoma</taxon>
    </lineage>
</organism>
<gene>
    <name evidence="2" type="ORF">DYU11_07790</name>
</gene>
<keyword evidence="1" id="KW-0732">Signal</keyword>
<keyword evidence="3" id="KW-1185">Reference proteome</keyword>
<dbReference type="PROSITE" id="PS51257">
    <property type="entry name" value="PROKAR_LIPOPROTEIN"/>
    <property type="match status" value="1"/>
</dbReference>
<feature type="chain" id="PRO_5019437870" description="DUF839 domain-containing protein" evidence="1">
    <location>
        <begin position="21"/>
        <end position="496"/>
    </location>
</feature>
<protein>
    <recommendedName>
        <fullName evidence="4">DUF839 domain-containing protein</fullName>
    </recommendedName>
</protein>
<reference evidence="2 3" key="1">
    <citation type="submission" date="2018-08" db="EMBL/GenBank/DDBJ databases">
        <title>Fibrisoma montanum sp. nov., isolated from Danxia mountain soil.</title>
        <authorList>
            <person name="Huang Y."/>
        </authorList>
    </citation>
    <scope>NUCLEOTIDE SEQUENCE [LARGE SCALE GENOMIC DNA]</scope>
    <source>
        <strain evidence="2 3">HYT19</strain>
    </source>
</reference>
<dbReference type="RefSeq" id="WP_119667090.1">
    <property type="nucleotide sequence ID" value="NZ_QXED01000002.1"/>
</dbReference>
<dbReference type="AlphaFoldDB" id="A0A418MEH4"/>